<dbReference type="EMBL" id="JBHSFW010000003">
    <property type="protein sequence ID" value="MFC4618786.1"/>
    <property type="molecule type" value="Genomic_DNA"/>
</dbReference>
<accession>A0ABV9GNC4</accession>
<proteinExistence type="predicted"/>
<organism evidence="3 4">
    <name type="scientific">Camelliibacillus cellulosilyticus</name>
    <dbReference type="NCBI Taxonomy" id="2174486"/>
    <lineage>
        <taxon>Bacteria</taxon>
        <taxon>Bacillati</taxon>
        <taxon>Bacillota</taxon>
        <taxon>Bacilli</taxon>
        <taxon>Bacillales</taxon>
        <taxon>Sporolactobacillaceae</taxon>
        <taxon>Camelliibacillus</taxon>
    </lineage>
</organism>
<comment type="caution">
    <text evidence="3">The sequence shown here is derived from an EMBL/GenBank/DDBJ whole genome shotgun (WGS) entry which is preliminary data.</text>
</comment>
<feature type="domain" description="Glycosyl transferase family 51" evidence="2">
    <location>
        <begin position="6"/>
        <end position="75"/>
    </location>
</feature>
<dbReference type="InterPro" id="IPR050396">
    <property type="entry name" value="Glycosyltr_51/Transpeptidase"/>
</dbReference>
<dbReference type="SUPFAM" id="SSF53955">
    <property type="entry name" value="Lysozyme-like"/>
    <property type="match status" value="1"/>
</dbReference>
<dbReference type="Proteomes" id="UP001596022">
    <property type="component" value="Unassembled WGS sequence"/>
</dbReference>
<dbReference type="PANTHER" id="PTHR32282">
    <property type="entry name" value="BINDING PROTEIN TRANSPEPTIDASE, PUTATIVE-RELATED"/>
    <property type="match status" value="1"/>
</dbReference>
<keyword evidence="1" id="KW-0808">Transferase</keyword>
<protein>
    <submittedName>
        <fullName evidence="3">Transglycosylase domain-containing protein</fullName>
    </submittedName>
</protein>
<reference evidence="4" key="1">
    <citation type="journal article" date="2019" name="Int. J. Syst. Evol. Microbiol.">
        <title>The Global Catalogue of Microorganisms (GCM) 10K type strain sequencing project: providing services to taxonomists for standard genome sequencing and annotation.</title>
        <authorList>
            <consortium name="The Broad Institute Genomics Platform"/>
            <consortium name="The Broad Institute Genome Sequencing Center for Infectious Disease"/>
            <person name="Wu L."/>
            <person name="Ma J."/>
        </authorList>
    </citation>
    <scope>NUCLEOTIDE SEQUENCE [LARGE SCALE GENOMIC DNA]</scope>
    <source>
        <strain evidence="4">CGMCC 1.16306</strain>
    </source>
</reference>
<dbReference type="InterPro" id="IPR001264">
    <property type="entry name" value="Glyco_trans_51"/>
</dbReference>
<evidence type="ECO:0000259" key="2">
    <source>
        <dbReference type="Pfam" id="PF00912"/>
    </source>
</evidence>
<evidence type="ECO:0000256" key="1">
    <source>
        <dbReference type="ARBA" id="ARBA00022679"/>
    </source>
</evidence>
<keyword evidence="4" id="KW-1185">Reference proteome</keyword>
<dbReference type="PANTHER" id="PTHR32282:SF33">
    <property type="entry name" value="PEPTIDOGLYCAN GLYCOSYLTRANSFERASE"/>
    <property type="match status" value="1"/>
</dbReference>
<gene>
    <name evidence="3" type="ORF">ACFO4N_08545</name>
</gene>
<sequence>MVRFTDIYFGHGAYGIEQAADLYFGKTVRKNSGKKTITVGEAALLAALPKAPEYYSPLKHPKAAKQRMAIVLQQMVDQGYITKAEKNQTLKTVKLAS</sequence>
<dbReference type="Pfam" id="PF00912">
    <property type="entry name" value="Transgly"/>
    <property type="match status" value="1"/>
</dbReference>
<dbReference type="Gene3D" id="1.10.3810.10">
    <property type="entry name" value="Biosynthetic peptidoglycan transglycosylase-like"/>
    <property type="match status" value="1"/>
</dbReference>
<dbReference type="InterPro" id="IPR036950">
    <property type="entry name" value="PBP_transglycosylase"/>
</dbReference>
<evidence type="ECO:0000313" key="4">
    <source>
        <dbReference type="Proteomes" id="UP001596022"/>
    </source>
</evidence>
<dbReference type="InterPro" id="IPR023346">
    <property type="entry name" value="Lysozyme-like_dom_sf"/>
</dbReference>
<name>A0ABV9GNC4_9BACL</name>
<evidence type="ECO:0000313" key="3">
    <source>
        <dbReference type="EMBL" id="MFC4618786.1"/>
    </source>
</evidence>